<keyword evidence="6" id="KW-1185">Reference proteome</keyword>
<organism evidence="5 6">
    <name type="scientific">Clostridium manihotivorum</name>
    <dbReference type="NCBI Taxonomy" id="2320868"/>
    <lineage>
        <taxon>Bacteria</taxon>
        <taxon>Bacillati</taxon>
        <taxon>Bacillota</taxon>
        <taxon>Clostridia</taxon>
        <taxon>Eubacteriales</taxon>
        <taxon>Clostridiaceae</taxon>
        <taxon>Clostridium</taxon>
    </lineage>
</organism>
<evidence type="ECO:0000256" key="3">
    <source>
        <dbReference type="ARBA" id="ARBA00022750"/>
    </source>
</evidence>
<dbReference type="GO" id="GO:0016485">
    <property type="term" value="P:protein processing"/>
    <property type="evidence" value="ECO:0007669"/>
    <property type="project" value="TreeGrafter"/>
</dbReference>
<dbReference type="GO" id="GO:0008047">
    <property type="term" value="F:enzyme activator activity"/>
    <property type="evidence" value="ECO:0007669"/>
    <property type="project" value="InterPro"/>
</dbReference>
<evidence type="ECO:0000313" key="5">
    <source>
        <dbReference type="EMBL" id="QAA34463.1"/>
    </source>
</evidence>
<protein>
    <submittedName>
        <fullName evidence="5">Hydrogenase maturation protease</fullName>
    </submittedName>
</protein>
<dbReference type="Proteomes" id="UP000286268">
    <property type="component" value="Chromosome"/>
</dbReference>
<dbReference type="NCBIfam" id="TIGR00072">
    <property type="entry name" value="hydrog_prot"/>
    <property type="match status" value="1"/>
</dbReference>
<accession>A0A410DZJ0</accession>
<name>A0A410DZJ0_9CLOT</name>
<keyword evidence="3" id="KW-0064">Aspartyl protease</keyword>
<keyword evidence="2 5" id="KW-0645">Protease</keyword>
<evidence type="ECO:0000256" key="1">
    <source>
        <dbReference type="ARBA" id="ARBA00006814"/>
    </source>
</evidence>
<dbReference type="EMBL" id="CP025746">
    <property type="protein sequence ID" value="QAA34463.1"/>
    <property type="molecule type" value="Genomic_DNA"/>
</dbReference>
<evidence type="ECO:0000256" key="4">
    <source>
        <dbReference type="ARBA" id="ARBA00022801"/>
    </source>
</evidence>
<evidence type="ECO:0000256" key="2">
    <source>
        <dbReference type="ARBA" id="ARBA00022670"/>
    </source>
</evidence>
<sequence length="157" mass="17633">MRFKLIAIGNILMGDDGVALKIVDCIEERLKLSSFDLTCVKAETDFDFALDHIEDGDYVFILDSTSLGEYYGQITLLSLQDAKRYCDNVELIHNFSLISLINKADVNVNGTIIGIKIAKVSFDLELSEELKKKFNAICNEVYSIIESQCMRLGESYA</sequence>
<dbReference type="PANTHER" id="PTHR30302:SF1">
    <property type="entry name" value="HYDROGENASE 2 MATURATION PROTEASE"/>
    <property type="match status" value="1"/>
</dbReference>
<dbReference type="InterPro" id="IPR000671">
    <property type="entry name" value="Peptidase_A31"/>
</dbReference>
<proteinExistence type="inferred from homology"/>
<dbReference type="Gene3D" id="3.40.50.1450">
    <property type="entry name" value="HybD-like"/>
    <property type="match status" value="1"/>
</dbReference>
<dbReference type="AlphaFoldDB" id="A0A410DZJ0"/>
<keyword evidence="4" id="KW-0378">Hydrolase</keyword>
<dbReference type="OrthoDB" id="9794619at2"/>
<dbReference type="SUPFAM" id="SSF53163">
    <property type="entry name" value="HybD-like"/>
    <property type="match status" value="1"/>
</dbReference>
<evidence type="ECO:0000313" key="6">
    <source>
        <dbReference type="Proteomes" id="UP000286268"/>
    </source>
</evidence>
<gene>
    <name evidence="5" type="ORF">C1I91_24045</name>
</gene>
<dbReference type="InterPro" id="IPR023430">
    <property type="entry name" value="Pept_HybD-like_dom_sf"/>
</dbReference>
<dbReference type="PANTHER" id="PTHR30302">
    <property type="entry name" value="HYDROGENASE 1 MATURATION PROTEASE"/>
    <property type="match status" value="1"/>
</dbReference>
<dbReference type="KEGG" id="cmah:C1I91_24045"/>
<comment type="similarity">
    <text evidence="1">Belongs to the peptidase A31 family.</text>
</comment>
<reference evidence="5 6" key="1">
    <citation type="submission" date="2018-01" db="EMBL/GenBank/DDBJ databases">
        <title>Genome Sequencing and Assembly of Anaerobacter polyendosporus strain CT4.</title>
        <authorList>
            <person name="Tachaapaikoon C."/>
            <person name="Sutheeworapong S."/>
            <person name="Jenjaroenpun P."/>
            <person name="Wongsurawat T."/>
            <person name="Nookeaw I."/>
            <person name="Cheawchanlertfa P."/>
            <person name="Kosugi A."/>
            <person name="Cheevadhanarak S."/>
            <person name="Ratanakhanokchai K."/>
        </authorList>
    </citation>
    <scope>NUCLEOTIDE SEQUENCE [LARGE SCALE GENOMIC DNA]</scope>
    <source>
        <strain evidence="5 6">CT4</strain>
    </source>
</reference>
<dbReference type="RefSeq" id="WP_128215176.1">
    <property type="nucleotide sequence ID" value="NZ_CP025746.1"/>
</dbReference>
<dbReference type="CDD" id="cd00518">
    <property type="entry name" value="H2MP"/>
    <property type="match status" value="1"/>
</dbReference>
<dbReference type="Pfam" id="PF01750">
    <property type="entry name" value="HycI"/>
    <property type="match status" value="1"/>
</dbReference>
<dbReference type="GO" id="GO:0004190">
    <property type="term" value="F:aspartic-type endopeptidase activity"/>
    <property type="evidence" value="ECO:0007669"/>
    <property type="project" value="UniProtKB-KW"/>
</dbReference>